<dbReference type="GO" id="GO:0030170">
    <property type="term" value="F:pyridoxal phosphate binding"/>
    <property type="evidence" value="ECO:0007669"/>
    <property type="project" value="InterPro"/>
</dbReference>
<name>A0AAV1I7F6_9CHLO</name>
<evidence type="ECO:0000313" key="9">
    <source>
        <dbReference type="Proteomes" id="UP001314263"/>
    </source>
</evidence>
<evidence type="ECO:0000256" key="7">
    <source>
        <dbReference type="RuleBase" id="RU000382"/>
    </source>
</evidence>
<keyword evidence="3" id="KW-0210">Decarboxylase</keyword>
<evidence type="ECO:0000256" key="1">
    <source>
        <dbReference type="ARBA" id="ARBA00001933"/>
    </source>
</evidence>
<evidence type="ECO:0000256" key="2">
    <source>
        <dbReference type="ARBA" id="ARBA00009533"/>
    </source>
</evidence>
<evidence type="ECO:0000313" key="8">
    <source>
        <dbReference type="EMBL" id="CAK0780080.1"/>
    </source>
</evidence>
<evidence type="ECO:0008006" key="10">
    <source>
        <dbReference type="Google" id="ProtNLM"/>
    </source>
</evidence>
<comment type="caution">
    <text evidence="8">The sequence shown here is derived from an EMBL/GenBank/DDBJ whole genome shotgun (WGS) entry which is preliminary data.</text>
</comment>
<dbReference type="SUPFAM" id="SSF53383">
    <property type="entry name" value="PLP-dependent transferases"/>
    <property type="match status" value="1"/>
</dbReference>
<comment type="cofactor">
    <cofactor evidence="1 6 7">
        <name>pyridoxal 5'-phosphate</name>
        <dbReference type="ChEBI" id="CHEBI:597326"/>
    </cofactor>
</comment>
<dbReference type="GO" id="GO:0016831">
    <property type="term" value="F:carboxy-lyase activity"/>
    <property type="evidence" value="ECO:0007669"/>
    <property type="project" value="UniProtKB-KW"/>
</dbReference>
<keyword evidence="5 7" id="KW-0456">Lyase</keyword>
<dbReference type="PRINTS" id="PR00800">
    <property type="entry name" value="YHDCRBOXLASE"/>
</dbReference>
<dbReference type="Proteomes" id="UP001314263">
    <property type="component" value="Unassembled WGS sequence"/>
</dbReference>
<evidence type="ECO:0000256" key="6">
    <source>
        <dbReference type="PIRSR" id="PIRSR602129-50"/>
    </source>
</evidence>
<accession>A0AAV1I7F6</accession>
<gene>
    <name evidence="8" type="ORF">CVIRNUC_004931</name>
</gene>
<dbReference type="Gene3D" id="3.40.640.10">
    <property type="entry name" value="Type I PLP-dependent aspartate aminotransferase-like (Major domain)"/>
    <property type="match status" value="1"/>
</dbReference>
<comment type="similarity">
    <text evidence="2 7">Belongs to the group II decarboxylase family.</text>
</comment>
<sequence>MGIEAYRKAAKDLIDWICDYYARVEKLPVRSEVEPGYLPPLMPRKAPDAPEGVEAVMSDIKSKILPGLTHWQSPNFFAFFPANSSFPAMLGDMLSGALSVMGFLWSGSPAATELETIVLDWLAKLLNLPSCFLAYGPDGNLGRGGGVIQGTASETVLVALLAAQARVMAERPAEDRQRLVCYSSNQAHSSIKKACMVAGTTHCRLILARPELDYALDPADLSAAIDKDIASGLIPFYLVGTIGSTSSCAVDPIADLAAIARKHSMWFHIDAAFAGVTAMLPEMQHYFAGLELADSFNTNAHKWLLTNFDCSCMWVQDAEPLKAALSLMPAFLRAKGNAYDFKDWQIPLGRRFRSLKLFFVLRMYGKHKLQQYLRHHIALGELFAGLVRKDNRFEIVTPPRFALTCFVLKGPLGNETAALVDAVNQSGRAFMISTELSGQTVARFAIGGAQTQQRHVRAAWQLICEAADGLLATARAET</sequence>
<feature type="modified residue" description="N6-(pyridoxal phosphate)lysine" evidence="6">
    <location>
        <position position="302"/>
    </location>
</feature>
<dbReference type="GO" id="GO:0006520">
    <property type="term" value="P:amino acid metabolic process"/>
    <property type="evidence" value="ECO:0007669"/>
    <property type="project" value="InterPro"/>
</dbReference>
<dbReference type="InterPro" id="IPR015421">
    <property type="entry name" value="PyrdxlP-dep_Trfase_major"/>
</dbReference>
<dbReference type="AlphaFoldDB" id="A0AAV1I7F6"/>
<dbReference type="Gene3D" id="3.90.1150.10">
    <property type="entry name" value="Aspartate Aminotransferase, domain 1"/>
    <property type="match status" value="1"/>
</dbReference>
<dbReference type="GO" id="GO:0005737">
    <property type="term" value="C:cytoplasm"/>
    <property type="evidence" value="ECO:0007669"/>
    <property type="project" value="TreeGrafter"/>
</dbReference>
<evidence type="ECO:0000256" key="3">
    <source>
        <dbReference type="ARBA" id="ARBA00022793"/>
    </source>
</evidence>
<dbReference type="Gene3D" id="1.20.1340.10">
    <property type="entry name" value="dopa decarboxylase, N-terminal domain"/>
    <property type="match status" value="1"/>
</dbReference>
<keyword evidence="9" id="KW-1185">Reference proteome</keyword>
<evidence type="ECO:0000256" key="4">
    <source>
        <dbReference type="ARBA" id="ARBA00022898"/>
    </source>
</evidence>
<proteinExistence type="inferred from homology"/>
<protein>
    <recommendedName>
        <fullName evidence="10">Aromatic-L-amino-acid decarboxylase</fullName>
    </recommendedName>
</protein>
<dbReference type="Pfam" id="PF00282">
    <property type="entry name" value="Pyridoxal_deC"/>
    <property type="match status" value="1"/>
</dbReference>
<dbReference type="InterPro" id="IPR010977">
    <property type="entry name" value="Aromatic_deC"/>
</dbReference>
<dbReference type="InterPro" id="IPR002129">
    <property type="entry name" value="PyrdxlP-dep_de-COase"/>
</dbReference>
<dbReference type="PANTHER" id="PTHR11999:SF70">
    <property type="entry name" value="MIP05841P"/>
    <property type="match status" value="1"/>
</dbReference>
<keyword evidence="4 6" id="KW-0663">Pyridoxal phosphate</keyword>
<evidence type="ECO:0000256" key="5">
    <source>
        <dbReference type="ARBA" id="ARBA00023239"/>
    </source>
</evidence>
<dbReference type="EMBL" id="CAUYUE010000006">
    <property type="protein sequence ID" value="CAK0780080.1"/>
    <property type="molecule type" value="Genomic_DNA"/>
</dbReference>
<organism evidence="8 9">
    <name type="scientific">Coccomyxa viridis</name>
    <dbReference type="NCBI Taxonomy" id="1274662"/>
    <lineage>
        <taxon>Eukaryota</taxon>
        <taxon>Viridiplantae</taxon>
        <taxon>Chlorophyta</taxon>
        <taxon>core chlorophytes</taxon>
        <taxon>Trebouxiophyceae</taxon>
        <taxon>Trebouxiophyceae incertae sedis</taxon>
        <taxon>Coccomyxaceae</taxon>
        <taxon>Coccomyxa</taxon>
    </lineage>
</organism>
<reference evidence="8 9" key="1">
    <citation type="submission" date="2023-10" db="EMBL/GenBank/DDBJ databases">
        <authorList>
            <person name="Maclean D."/>
            <person name="Macfadyen A."/>
        </authorList>
    </citation>
    <scope>NUCLEOTIDE SEQUENCE [LARGE SCALE GENOMIC DNA]</scope>
</reference>
<dbReference type="GO" id="GO:0019752">
    <property type="term" value="P:carboxylic acid metabolic process"/>
    <property type="evidence" value="ECO:0007669"/>
    <property type="project" value="InterPro"/>
</dbReference>
<dbReference type="InterPro" id="IPR015424">
    <property type="entry name" value="PyrdxlP-dep_Trfase"/>
</dbReference>
<dbReference type="InterPro" id="IPR015422">
    <property type="entry name" value="PyrdxlP-dep_Trfase_small"/>
</dbReference>
<dbReference type="PANTHER" id="PTHR11999">
    <property type="entry name" value="GROUP II PYRIDOXAL-5-PHOSPHATE DECARBOXYLASE"/>
    <property type="match status" value="1"/>
</dbReference>